<proteinExistence type="predicted"/>
<dbReference type="EMBL" id="QNRK01000044">
    <property type="protein sequence ID" value="RBP03473.1"/>
    <property type="molecule type" value="Genomic_DNA"/>
</dbReference>
<dbReference type="AlphaFoldDB" id="A0A366EM62"/>
<dbReference type="Proteomes" id="UP000253529">
    <property type="component" value="Unassembled WGS sequence"/>
</dbReference>
<protein>
    <submittedName>
        <fullName evidence="1">Uncharacterized protein</fullName>
    </submittedName>
</protein>
<organism evidence="1 2">
    <name type="scientific">Roseiarcus fermentans</name>
    <dbReference type="NCBI Taxonomy" id="1473586"/>
    <lineage>
        <taxon>Bacteria</taxon>
        <taxon>Pseudomonadati</taxon>
        <taxon>Pseudomonadota</taxon>
        <taxon>Alphaproteobacteria</taxon>
        <taxon>Hyphomicrobiales</taxon>
        <taxon>Roseiarcaceae</taxon>
        <taxon>Roseiarcus</taxon>
    </lineage>
</organism>
<comment type="caution">
    <text evidence="1">The sequence shown here is derived from an EMBL/GenBank/DDBJ whole genome shotgun (WGS) entry which is preliminary data.</text>
</comment>
<reference evidence="1 2" key="1">
    <citation type="submission" date="2018-06" db="EMBL/GenBank/DDBJ databases">
        <title>Genomic Encyclopedia of Type Strains, Phase IV (KMG-IV): sequencing the most valuable type-strain genomes for metagenomic binning, comparative biology and taxonomic classification.</title>
        <authorList>
            <person name="Goeker M."/>
        </authorList>
    </citation>
    <scope>NUCLEOTIDE SEQUENCE [LARGE SCALE GENOMIC DNA]</scope>
    <source>
        <strain evidence="1 2">DSM 24875</strain>
    </source>
</reference>
<sequence>MLTRNERKFLHAQMIEVIDVPLAEAVEALLG</sequence>
<evidence type="ECO:0000313" key="2">
    <source>
        <dbReference type="Proteomes" id="UP000253529"/>
    </source>
</evidence>
<accession>A0A366EM62</accession>
<evidence type="ECO:0000313" key="1">
    <source>
        <dbReference type="EMBL" id="RBP03473.1"/>
    </source>
</evidence>
<name>A0A366EM62_9HYPH</name>
<keyword evidence="2" id="KW-1185">Reference proteome</keyword>
<gene>
    <name evidence="1" type="ORF">DFR50_14429</name>
</gene>